<protein>
    <submittedName>
        <fullName evidence="2">Uncharacterized protein</fullName>
    </submittedName>
</protein>
<dbReference type="AlphaFoldDB" id="A0A2H0RP40"/>
<dbReference type="Proteomes" id="UP000230084">
    <property type="component" value="Unassembled WGS sequence"/>
</dbReference>
<evidence type="ECO:0000256" key="1">
    <source>
        <dbReference type="SAM" id="Phobius"/>
    </source>
</evidence>
<organism evidence="2 3">
    <name type="scientific">Candidatus Uhrbacteria bacterium CG10_big_fil_rev_8_21_14_0_10_50_16</name>
    <dbReference type="NCBI Taxonomy" id="1975039"/>
    <lineage>
        <taxon>Bacteria</taxon>
        <taxon>Candidatus Uhriibacteriota</taxon>
    </lineage>
</organism>
<evidence type="ECO:0000313" key="2">
    <source>
        <dbReference type="EMBL" id="PIR47535.1"/>
    </source>
</evidence>
<name>A0A2H0RP40_9BACT</name>
<proteinExistence type="predicted"/>
<sequence length="303" mass="33765">MWFFVLLMCSYTISVFLGAMAYRVRQGTADAADAIFITTIGLCTLALWVCVVGTYFDGSFSYNVPVIEPMATFLYAELFGFPAGWFAEWRSSTAVARRVAREQRQREGVDRRVQKKLVSVRSQRRQADQALLYIRQAAGNNPLLSELLCLVNLLGDTNGATPSYLGRLFERVDNLTKSIRAEKKRLRSSKTSAPTDLDINNRGAAVQTLQVRLNEAWDLIRVVLQLLNETSDDVHVIRTAPRSEAALAQQQLQELMQTYNGLIARATGIVGGIIPPSTEADPDVRAAEEEINKAIAHNRRQNA</sequence>
<keyword evidence="1" id="KW-1133">Transmembrane helix</keyword>
<keyword evidence="1" id="KW-0472">Membrane</keyword>
<dbReference type="EMBL" id="PCYM01000005">
    <property type="protein sequence ID" value="PIR47535.1"/>
    <property type="molecule type" value="Genomic_DNA"/>
</dbReference>
<reference evidence="2 3" key="1">
    <citation type="submission" date="2017-09" db="EMBL/GenBank/DDBJ databases">
        <title>Depth-based differentiation of microbial function through sediment-hosted aquifers and enrichment of novel symbionts in the deep terrestrial subsurface.</title>
        <authorList>
            <person name="Probst A.J."/>
            <person name="Ladd B."/>
            <person name="Jarett J.K."/>
            <person name="Geller-Mcgrath D.E."/>
            <person name="Sieber C.M."/>
            <person name="Emerson J.B."/>
            <person name="Anantharaman K."/>
            <person name="Thomas B.C."/>
            <person name="Malmstrom R."/>
            <person name="Stieglmeier M."/>
            <person name="Klingl A."/>
            <person name="Woyke T."/>
            <person name="Ryan C.M."/>
            <person name="Banfield J.F."/>
        </authorList>
    </citation>
    <scope>NUCLEOTIDE SEQUENCE [LARGE SCALE GENOMIC DNA]</scope>
    <source>
        <strain evidence="2">CG10_big_fil_rev_8_21_14_0_10_50_16</strain>
    </source>
</reference>
<keyword evidence="1" id="KW-0812">Transmembrane</keyword>
<gene>
    <name evidence="2" type="ORF">COV06_02525</name>
</gene>
<feature type="transmembrane region" description="Helical" evidence="1">
    <location>
        <begin position="31"/>
        <end position="56"/>
    </location>
</feature>
<comment type="caution">
    <text evidence="2">The sequence shown here is derived from an EMBL/GenBank/DDBJ whole genome shotgun (WGS) entry which is preliminary data.</text>
</comment>
<evidence type="ECO:0000313" key="3">
    <source>
        <dbReference type="Proteomes" id="UP000230084"/>
    </source>
</evidence>
<accession>A0A2H0RP40</accession>